<evidence type="ECO:0000313" key="3">
    <source>
        <dbReference type="Proteomes" id="UP001501218"/>
    </source>
</evidence>
<dbReference type="PANTHER" id="PTHR46865:SF2">
    <property type="entry name" value="MONOOXYGENASE"/>
    <property type="match status" value="1"/>
</dbReference>
<dbReference type="GO" id="GO:0004497">
    <property type="term" value="F:monooxygenase activity"/>
    <property type="evidence" value="ECO:0007669"/>
    <property type="project" value="UniProtKB-KW"/>
</dbReference>
<keyword evidence="2" id="KW-0560">Oxidoreductase</keyword>
<dbReference type="Gene3D" id="3.50.50.60">
    <property type="entry name" value="FAD/NAD(P)-binding domain"/>
    <property type="match status" value="1"/>
</dbReference>
<reference evidence="2 3" key="1">
    <citation type="journal article" date="2019" name="Int. J. Syst. Evol. Microbiol.">
        <title>The Global Catalogue of Microorganisms (GCM) 10K type strain sequencing project: providing services to taxonomists for standard genome sequencing and annotation.</title>
        <authorList>
            <consortium name="The Broad Institute Genomics Platform"/>
            <consortium name="The Broad Institute Genome Sequencing Center for Infectious Disease"/>
            <person name="Wu L."/>
            <person name="Ma J."/>
        </authorList>
    </citation>
    <scope>NUCLEOTIDE SEQUENCE [LARGE SCALE GENOMIC DNA]</scope>
    <source>
        <strain evidence="2 3">JCM 16221</strain>
    </source>
</reference>
<dbReference type="Pfam" id="PF01494">
    <property type="entry name" value="FAD_binding_3"/>
    <property type="match status" value="1"/>
</dbReference>
<dbReference type="PANTHER" id="PTHR46865">
    <property type="entry name" value="OXIDOREDUCTASE-RELATED"/>
    <property type="match status" value="1"/>
</dbReference>
<dbReference type="PRINTS" id="PR00420">
    <property type="entry name" value="RNGMNOXGNASE"/>
</dbReference>
<dbReference type="Gene3D" id="3.30.9.10">
    <property type="entry name" value="D-Amino Acid Oxidase, subunit A, domain 2"/>
    <property type="match status" value="1"/>
</dbReference>
<name>A0ABN3GB89_9PSEU</name>
<feature type="domain" description="FAD-binding" evidence="1">
    <location>
        <begin position="4"/>
        <end position="162"/>
    </location>
</feature>
<dbReference type="EMBL" id="BAAARA010000008">
    <property type="protein sequence ID" value="GAA2347798.1"/>
    <property type="molecule type" value="Genomic_DNA"/>
</dbReference>
<dbReference type="InterPro" id="IPR051704">
    <property type="entry name" value="FAD_aromatic-hydroxylase"/>
</dbReference>
<dbReference type="InterPro" id="IPR036188">
    <property type="entry name" value="FAD/NAD-bd_sf"/>
</dbReference>
<dbReference type="SUPFAM" id="SSF51905">
    <property type="entry name" value="FAD/NAD(P)-binding domain"/>
    <property type="match status" value="1"/>
</dbReference>
<evidence type="ECO:0000259" key="1">
    <source>
        <dbReference type="Pfam" id="PF01494"/>
    </source>
</evidence>
<dbReference type="RefSeq" id="WP_344130921.1">
    <property type="nucleotide sequence ID" value="NZ_BAAARA010000008.1"/>
</dbReference>
<accession>A0ABN3GB89</accession>
<dbReference type="InterPro" id="IPR002938">
    <property type="entry name" value="FAD-bd"/>
</dbReference>
<comment type="caution">
    <text evidence="2">The sequence shown here is derived from an EMBL/GenBank/DDBJ whole genome shotgun (WGS) entry which is preliminary data.</text>
</comment>
<keyword evidence="2" id="KW-0503">Monooxygenase</keyword>
<gene>
    <name evidence="2" type="ORF">GCM10009854_26220</name>
</gene>
<evidence type="ECO:0000313" key="2">
    <source>
        <dbReference type="EMBL" id="GAA2347798.1"/>
    </source>
</evidence>
<dbReference type="Proteomes" id="UP001501218">
    <property type="component" value="Unassembled WGS sequence"/>
</dbReference>
<proteinExistence type="predicted"/>
<protein>
    <submittedName>
        <fullName evidence="2">FAD-dependent monooxygenase</fullName>
    </submittedName>
</protein>
<sequence>MTKTVLISGASIAGPVLAFWLRTYGFRPTVVERAPSIREGGYAIDVRGAAVEVADRMGILDELHRAVTEMRGLSAVDAAGRTIADVDMSALGSAEGDIEVMRGTLTKLIYERTAGTEYLFGDSITGINEQPSGVRVSFEHHPPREFDLVVGADGLHSNVRRLAFGPEEDFRRHLGFHLSIFSTPNFLDLDRWTVLHNTPGRLAGQYRARTDDGAKGILSFSSPPLEIPRESSAQIALLDEAFAGTGWIVPELLDAARRAPDFYFDSASQIHMPHWSRGRVVLLGDAGYCPSPLSGQGSSLAMVGAHVLAAELHAADGDHRTAFARYETTMRDYVTRNQRIAPDGAKILVPKTRSGLRVRNSLLRLLPHLPKAATFSKKVATAANAIELPRK</sequence>
<organism evidence="2 3">
    <name type="scientific">Saccharopolyspora halophila</name>
    <dbReference type="NCBI Taxonomy" id="405551"/>
    <lineage>
        <taxon>Bacteria</taxon>
        <taxon>Bacillati</taxon>
        <taxon>Actinomycetota</taxon>
        <taxon>Actinomycetes</taxon>
        <taxon>Pseudonocardiales</taxon>
        <taxon>Pseudonocardiaceae</taxon>
        <taxon>Saccharopolyspora</taxon>
    </lineage>
</organism>
<keyword evidence="3" id="KW-1185">Reference proteome</keyword>